<feature type="domain" description="XdhC Rossmann" evidence="2">
    <location>
        <begin position="213"/>
        <end position="357"/>
    </location>
</feature>
<gene>
    <name evidence="3" type="primary">xdhC</name>
    <name evidence="3" type="ORF">DSM107010_00220</name>
</gene>
<feature type="domain" description="XdhC- CoxI" evidence="1">
    <location>
        <begin position="21"/>
        <end position="87"/>
    </location>
</feature>
<dbReference type="Pfam" id="PF13478">
    <property type="entry name" value="XdhC_C"/>
    <property type="match status" value="1"/>
</dbReference>
<dbReference type="PANTHER" id="PTHR30388">
    <property type="entry name" value="ALDEHYDE OXIDOREDUCTASE MOLYBDENUM COFACTOR ASSEMBLY PROTEIN"/>
    <property type="match status" value="1"/>
</dbReference>
<protein>
    <submittedName>
        <fullName evidence="3">Xanthine dehydrogenase accessory factor</fullName>
    </submittedName>
</protein>
<evidence type="ECO:0000259" key="2">
    <source>
        <dbReference type="Pfam" id="PF13478"/>
    </source>
</evidence>
<dbReference type="Gene3D" id="3.40.50.720">
    <property type="entry name" value="NAD(P)-binding Rossmann-like Domain"/>
    <property type="match status" value="1"/>
</dbReference>
<comment type="caution">
    <text evidence="3">The sequence shown here is derived from an EMBL/GenBank/DDBJ whole genome shotgun (WGS) entry which is preliminary data.</text>
</comment>
<dbReference type="InterPro" id="IPR003777">
    <property type="entry name" value="XdhC_CoxI"/>
</dbReference>
<dbReference type="PANTHER" id="PTHR30388:SF6">
    <property type="entry name" value="XANTHINE DEHYDROGENASE SUBUNIT A-RELATED"/>
    <property type="match status" value="1"/>
</dbReference>
<dbReference type="Proteomes" id="UP000282574">
    <property type="component" value="Unassembled WGS sequence"/>
</dbReference>
<dbReference type="Pfam" id="PF02625">
    <property type="entry name" value="XdhC_CoxI"/>
    <property type="match status" value="1"/>
</dbReference>
<evidence type="ECO:0000259" key="1">
    <source>
        <dbReference type="Pfam" id="PF02625"/>
    </source>
</evidence>
<dbReference type="EMBL" id="RSCK01000001">
    <property type="protein sequence ID" value="RUT14476.1"/>
    <property type="molecule type" value="Genomic_DNA"/>
</dbReference>
<dbReference type="InterPro" id="IPR052698">
    <property type="entry name" value="MoCofactor_Util/Proc"/>
</dbReference>
<dbReference type="RefSeq" id="WP_199755324.1">
    <property type="nucleotide sequence ID" value="NZ_JAVKZF010000005.1"/>
</dbReference>
<sequence length="395" mass="43831">MRQKVKMNEAQAILKALELSQQNGETVFLATLVKAQGSTYRRPGARMLMTSKGRMVGTISGGCLENDVFERTQQVMHSGKPIVVKYDTSSQEDIIWGLGLGCNGMVQVLIERVELDNELSPFAFLSQCLQYKQQVVVATVFYVEGKVRVEVGDRCVLRGRNKIANIEDLHLSQAILTDARSAQCDRQSCTKTYKLSTGRAEVFIEVIQPPTSLVIFGAGHDAVPVAHFAKALGWDVTVVDSRANTATHQRFPFVDNIILTRPETAQQQLCVNERTVAVVMTHNYLHDLELLKMLLESAVSYIGVLGSKQRSEKLLQDLHARSIGYTQAQLQRLYAPVGIDIGADTPQEIAIAIVAEIQAVLANRQGGLLRDRASSIHPRYDDRITIVSERHYVSI</sequence>
<accession>A0AB37USS8</accession>
<keyword evidence="4" id="KW-1185">Reference proteome</keyword>
<dbReference type="InterPro" id="IPR027051">
    <property type="entry name" value="XdhC_Rossmann_dom"/>
</dbReference>
<organism evidence="3 4">
    <name type="scientific">Chroococcidiopsis cubana SAG 39.79</name>
    <dbReference type="NCBI Taxonomy" id="388085"/>
    <lineage>
        <taxon>Bacteria</taxon>
        <taxon>Bacillati</taxon>
        <taxon>Cyanobacteriota</taxon>
        <taxon>Cyanophyceae</taxon>
        <taxon>Chroococcidiopsidales</taxon>
        <taxon>Chroococcidiopsidaceae</taxon>
        <taxon>Chroococcidiopsis</taxon>
    </lineage>
</organism>
<evidence type="ECO:0000313" key="3">
    <source>
        <dbReference type="EMBL" id="RUT14476.1"/>
    </source>
</evidence>
<dbReference type="AlphaFoldDB" id="A0AB37USS8"/>
<evidence type="ECO:0000313" key="4">
    <source>
        <dbReference type="Proteomes" id="UP000282574"/>
    </source>
</evidence>
<reference evidence="3 4" key="1">
    <citation type="journal article" date="2019" name="Genome Biol. Evol.">
        <title>Day and night: Metabolic profiles and evolutionary relationships of six axenic non-marine cyanobacteria.</title>
        <authorList>
            <person name="Will S.E."/>
            <person name="Henke P."/>
            <person name="Boedeker C."/>
            <person name="Huang S."/>
            <person name="Brinkmann H."/>
            <person name="Rohde M."/>
            <person name="Jarek M."/>
            <person name="Friedl T."/>
            <person name="Seufert S."/>
            <person name="Schumacher M."/>
            <person name="Overmann J."/>
            <person name="Neumann-Schaal M."/>
            <person name="Petersen J."/>
        </authorList>
    </citation>
    <scope>NUCLEOTIDE SEQUENCE [LARGE SCALE GENOMIC DNA]</scope>
    <source>
        <strain evidence="3 4">SAG 39.79</strain>
    </source>
</reference>
<name>A0AB37USS8_9CYAN</name>
<proteinExistence type="predicted"/>